<dbReference type="InterPro" id="IPR017080">
    <property type="entry name" value="UCP036990_CBS_BON"/>
</dbReference>
<dbReference type="CDD" id="cd04586">
    <property type="entry name" value="CBS_pair_BON_assoc"/>
    <property type="match status" value="1"/>
</dbReference>
<dbReference type="InterPro" id="IPR000644">
    <property type="entry name" value="CBS_dom"/>
</dbReference>
<keyword evidence="6" id="KW-1185">Reference proteome</keyword>
<dbReference type="PANTHER" id="PTHR43080">
    <property type="entry name" value="CBS DOMAIN-CONTAINING PROTEIN CBSX3, MITOCHONDRIAL"/>
    <property type="match status" value="1"/>
</dbReference>
<accession>A0ABS4AKH3</accession>
<dbReference type="Gene3D" id="3.10.580.10">
    <property type="entry name" value="CBS-domain"/>
    <property type="match status" value="1"/>
</dbReference>
<sequence>MSTEVVCVSPEMLAADLAQLFVDRGVSTVAVLDSEGKLQGIVTEADLIRRLADEDERPRKGWLAFLWDSPHAGAERYARSHAAKAGELMTREVVAVGPADSAAHIARLMEEHGIRRIPVTEGGRLLGLINRADLVRALVSVLGERSTPRSDEEIRQAVLEEVNREEWAKQLRVDVQVRQGVVMYFGVNHSEATSRALRVLAENIPGVRDVVDNTVEVPVMLS</sequence>
<feature type="domain" description="CBS" evidence="4">
    <location>
        <begin position="1"/>
        <end position="57"/>
    </location>
</feature>
<evidence type="ECO:0000256" key="1">
    <source>
        <dbReference type="ARBA" id="ARBA00023122"/>
    </source>
</evidence>
<dbReference type="Gene3D" id="3.30.1340.30">
    <property type="match status" value="1"/>
</dbReference>
<name>A0ABS4AKH3_9PROT</name>
<proteinExistence type="predicted"/>
<evidence type="ECO:0000256" key="2">
    <source>
        <dbReference type="PROSITE-ProRule" id="PRU00703"/>
    </source>
</evidence>
<evidence type="ECO:0000259" key="4">
    <source>
        <dbReference type="PROSITE" id="PS51371"/>
    </source>
</evidence>
<gene>
    <name evidence="5" type="ORF">J8J14_22430</name>
</gene>
<dbReference type="Pfam" id="PF00571">
    <property type="entry name" value="CBS"/>
    <property type="match status" value="2"/>
</dbReference>
<keyword evidence="1 2" id="KW-0129">CBS domain</keyword>
<dbReference type="PROSITE" id="PS51371">
    <property type="entry name" value="CBS"/>
    <property type="match status" value="2"/>
</dbReference>
<dbReference type="RefSeq" id="WP_209381790.1">
    <property type="nucleotide sequence ID" value="NZ_JAGIZB010000039.1"/>
</dbReference>
<dbReference type="PROSITE" id="PS50914">
    <property type="entry name" value="BON"/>
    <property type="match status" value="1"/>
</dbReference>
<dbReference type="SMART" id="SM00116">
    <property type="entry name" value="CBS"/>
    <property type="match status" value="2"/>
</dbReference>
<dbReference type="SUPFAM" id="SSF54631">
    <property type="entry name" value="CBS-domain pair"/>
    <property type="match status" value="1"/>
</dbReference>
<protein>
    <submittedName>
        <fullName evidence="5">CBS domain-containing protein</fullName>
    </submittedName>
</protein>
<evidence type="ECO:0000259" key="3">
    <source>
        <dbReference type="PROSITE" id="PS50914"/>
    </source>
</evidence>
<dbReference type="InterPro" id="IPR007055">
    <property type="entry name" value="BON_dom"/>
</dbReference>
<evidence type="ECO:0000313" key="5">
    <source>
        <dbReference type="EMBL" id="MBP0447522.1"/>
    </source>
</evidence>
<dbReference type="EMBL" id="JAGIZB010000039">
    <property type="protein sequence ID" value="MBP0447522.1"/>
    <property type="molecule type" value="Genomic_DNA"/>
</dbReference>
<comment type="caution">
    <text evidence="5">The sequence shown here is derived from an EMBL/GenBank/DDBJ whole genome shotgun (WGS) entry which is preliminary data.</text>
</comment>
<organism evidence="5 6">
    <name type="scientific">Pararoseomonas baculiformis</name>
    <dbReference type="NCBI Taxonomy" id="2820812"/>
    <lineage>
        <taxon>Bacteria</taxon>
        <taxon>Pseudomonadati</taxon>
        <taxon>Pseudomonadota</taxon>
        <taxon>Alphaproteobacteria</taxon>
        <taxon>Acetobacterales</taxon>
        <taxon>Acetobacteraceae</taxon>
        <taxon>Pararoseomonas</taxon>
    </lineage>
</organism>
<dbReference type="Proteomes" id="UP000681594">
    <property type="component" value="Unassembled WGS sequence"/>
</dbReference>
<reference evidence="5 6" key="1">
    <citation type="submission" date="2021-03" db="EMBL/GenBank/DDBJ databases">
        <authorList>
            <person name="So Y."/>
        </authorList>
    </citation>
    <scope>NUCLEOTIDE SEQUENCE [LARGE SCALE GENOMIC DNA]</scope>
    <source>
        <strain evidence="5 6">SSH11</strain>
    </source>
</reference>
<feature type="domain" description="BON" evidence="3">
    <location>
        <begin position="150"/>
        <end position="219"/>
    </location>
</feature>
<dbReference type="InterPro" id="IPR046342">
    <property type="entry name" value="CBS_dom_sf"/>
</dbReference>
<evidence type="ECO:0000313" key="6">
    <source>
        <dbReference type="Proteomes" id="UP000681594"/>
    </source>
</evidence>
<dbReference type="Pfam" id="PF04972">
    <property type="entry name" value="BON"/>
    <property type="match status" value="1"/>
</dbReference>
<dbReference type="InterPro" id="IPR051257">
    <property type="entry name" value="Diverse_CBS-Domain"/>
</dbReference>
<dbReference type="PIRSF" id="PIRSF036990">
    <property type="entry name" value="UCP036990_CBS_BON"/>
    <property type="match status" value="1"/>
</dbReference>
<dbReference type="PANTHER" id="PTHR43080:SF2">
    <property type="entry name" value="CBS DOMAIN-CONTAINING PROTEIN"/>
    <property type="match status" value="1"/>
</dbReference>
<feature type="domain" description="CBS" evidence="4">
    <location>
        <begin position="89"/>
        <end position="147"/>
    </location>
</feature>